<dbReference type="PANTHER" id="PTHR43334:SF1">
    <property type="entry name" value="3-HYDROXYPROPIONATE--COA LIGASE [ADP-FORMING]"/>
    <property type="match status" value="1"/>
</dbReference>
<evidence type="ECO:0000256" key="2">
    <source>
        <dbReference type="ARBA" id="ARBA00022741"/>
    </source>
</evidence>
<dbReference type="InterPro" id="IPR032875">
    <property type="entry name" value="Succ_CoA_lig_flav_dom"/>
</dbReference>
<dbReference type="Pfam" id="PF13607">
    <property type="entry name" value="Succ_CoA_lig"/>
    <property type="match status" value="1"/>
</dbReference>
<accession>A0A847R9W6</accession>
<dbReference type="SUPFAM" id="SSF55729">
    <property type="entry name" value="Acyl-CoA N-acyltransferases (Nat)"/>
    <property type="match status" value="1"/>
</dbReference>
<keyword evidence="2" id="KW-0547">Nucleotide-binding</keyword>
<keyword evidence="5" id="KW-0808">Transferase</keyword>
<dbReference type="Proteomes" id="UP000586067">
    <property type="component" value="Unassembled WGS sequence"/>
</dbReference>
<dbReference type="Pfam" id="PF00583">
    <property type="entry name" value="Acetyltransf_1"/>
    <property type="match status" value="1"/>
</dbReference>
<keyword evidence="3" id="KW-0067">ATP-binding</keyword>
<reference evidence="5 6" key="1">
    <citation type="submission" date="2020-04" db="EMBL/GenBank/DDBJ databases">
        <title>Marinomonas sp. M1K-6 isolated from the deep seawater of the Mariana Trench.</title>
        <authorList>
            <person name="Li Y."/>
        </authorList>
    </citation>
    <scope>NUCLEOTIDE SEQUENCE [LARGE SCALE GENOMIC DNA]</scope>
    <source>
        <strain evidence="5 6">M1K-6</strain>
    </source>
</reference>
<dbReference type="Pfam" id="PF13549">
    <property type="entry name" value="ATP-grasp_5"/>
    <property type="match status" value="1"/>
</dbReference>
<dbReference type="GO" id="GO:0005524">
    <property type="term" value="F:ATP binding"/>
    <property type="evidence" value="ECO:0007669"/>
    <property type="project" value="UniProtKB-KW"/>
</dbReference>
<dbReference type="PANTHER" id="PTHR43334">
    <property type="entry name" value="ACETATE--COA LIGASE [ADP-FORMING]"/>
    <property type="match status" value="1"/>
</dbReference>
<feature type="domain" description="N-acetyltransferase" evidence="4">
    <location>
        <begin position="671"/>
        <end position="812"/>
    </location>
</feature>
<dbReference type="RefSeq" id="WP_168824853.1">
    <property type="nucleotide sequence ID" value="NZ_CP073013.1"/>
</dbReference>
<dbReference type="Gene3D" id="3.40.50.261">
    <property type="entry name" value="Succinyl-CoA synthetase domains"/>
    <property type="match status" value="2"/>
</dbReference>
<keyword evidence="1" id="KW-0436">Ligase</keyword>
<keyword evidence="6" id="KW-1185">Reference proteome</keyword>
<dbReference type="InterPro" id="IPR000182">
    <property type="entry name" value="GNAT_dom"/>
</dbReference>
<gene>
    <name evidence="5" type="ORF">HGG82_08910</name>
</gene>
<dbReference type="PROSITE" id="PS51186">
    <property type="entry name" value="GNAT"/>
    <property type="match status" value="1"/>
</dbReference>
<dbReference type="InterPro" id="IPR016102">
    <property type="entry name" value="Succinyl-CoA_synth-like"/>
</dbReference>
<dbReference type="GO" id="GO:0016874">
    <property type="term" value="F:ligase activity"/>
    <property type="evidence" value="ECO:0007669"/>
    <property type="project" value="UniProtKB-KW"/>
</dbReference>
<dbReference type="InterPro" id="IPR036291">
    <property type="entry name" value="NAD(P)-bd_dom_sf"/>
</dbReference>
<dbReference type="Gene3D" id="3.40.50.720">
    <property type="entry name" value="NAD(P)-binding Rossmann-like Domain"/>
    <property type="match status" value="1"/>
</dbReference>
<evidence type="ECO:0000313" key="6">
    <source>
        <dbReference type="Proteomes" id="UP000586067"/>
    </source>
</evidence>
<evidence type="ECO:0000256" key="1">
    <source>
        <dbReference type="ARBA" id="ARBA00022598"/>
    </source>
</evidence>
<comment type="caution">
    <text evidence="5">The sequence shown here is derived from an EMBL/GenBank/DDBJ whole genome shotgun (WGS) entry which is preliminary data.</text>
</comment>
<dbReference type="GO" id="GO:0016747">
    <property type="term" value="F:acyltransferase activity, transferring groups other than amino-acyl groups"/>
    <property type="evidence" value="ECO:0007669"/>
    <property type="project" value="InterPro"/>
</dbReference>
<dbReference type="Gene3D" id="3.30.470.20">
    <property type="entry name" value="ATP-grasp fold, B domain"/>
    <property type="match status" value="1"/>
</dbReference>
<dbReference type="SUPFAM" id="SSF51735">
    <property type="entry name" value="NAD(P)-binding Rossmann-fold domains"/>
    <property type="match status" value="1"/>
</dbReference>
<dbReference type="SUPFAM" id="SSF52210">
    <property type="entry name" value="Succinyl-CoA synthetase domains"/>
    <property type="match status" value="2"/>
</dbReference>
<dbReference type="InterPro" id="IPR051538">
    <property type="entry name" value="Acyl-CoA_Synth/Transferase"/>
</dbReference>
<evidence type="ECO:0000313" key="5">
    <source>
        <dbReference type="EMBL" id="NLQ17744.1"/>
    </source>
</evidence>
<dbReference type="Gene3D" id="3.40.630.30">
    <property type="match status" value="1"/>
</dbReference>
<evidence type="ECO:0000256" key="3">
    <source>
        <dbReference type="ARBA" id="ARBA00022840"/>
    </source>
</evidence>
<protein>
    <submittedName>
        <fullName evidence="5">GNAT family N-acetyltransferase</fullName>
    </submittedName>
</protein>
<proteinExistence type="predicted"/>
<name>A0A847R9W6_9GAMM</name>
<dbReference type="InterPro" id="IPR016181">
    <property type="entry name" value="Acyl_CoA_acyltransferase"/>
</dbReference>
<organism evidence="5 6">
    <name type="scientific">Marinomonas profundi</name>
    <dbReference type="NCBI Taxonomy" id="2726122"/>
    <lineage>
        <taxon>Bacteria</taxon>
        <taxon>Pseudomonadati</taxon>
        <taxon>Pseudomonadota</taxon>
        <taxon>Gammaproteobacteria</taxon>
        <taxon>Oceanospirillales</taxon>
        <taxon>Oceanospirillaceae</taxon>
        <taxon>Marinomonas</taxon>
    </lineage>
</organism>
<evidence type="ECO:0000259" key="4">
    <source>
        <dbReference type="PROSITE" id="PS51186"/>
    </source>
</evidence>
<dbReference type="EMBL" id="JABAEK010000007">
    <property type="protein sequence ID" value="NLQ17744.1"/>
    <property type="molecule type" value="Genomic_DNA"/>
</dbReference>
<sequence>MSQHALQSLLAPTSMVVLTGNDAHDPLMLALLNALSNTQKSHPEKSYQESSAAKSCPVSLVGVRPATAFAFPLYSTLSELPQSPDLAVLVGSYAAQESQPSMEDIIAACGAAGIGSLLMLSWTGDSQASLVDSLRKHNVRLLGPNSFGICRPKQGVFAWLGLTQPLSGRLALMSQSGTVASALVDWATWQGIGFSQVVSMGTPVDVMPSQVLDYLSNDFDSQAILMYLQKIGHPTRFLSSLRATGRSKPVAVVTEHSVGADERVLDAALSRTGAVRGRRLNDLIAAASVMTNARRVKDGSLLIIGNGAGPGELAAQRAMELGIDLLTPAGELHDRLEATMAGRGGIGPVTTVWASCATDLFIDLAVDALQNKDCGAVLLTLSPTALIDIDSLYDLIIKLHRTQKKLVMVCLLGGGNMTNMRTRINEAGIPTFRTPETAIEGFQFLVQFQRNQLLAKQSPDSHAFRFKIDVSEATKTLNQLFEQERKQELKQGDKIPQTDTLRDVFELFHIRLITRRQPAHQLSAPIHLRVFQDAIFGPAIGLSLEGAQQHKQAEAVALPPLNTILAKDLIQRAFPGEASFELESLLRNLSTMVCELPEIESLELADVRLHDSGSVYADVTANLRLCKHWRRYEHLAIHPYPRQWVSEKVLKNDEIATVRPVLPRDSGILADFVRSMSHETRYFRFISNIEELTPRMLASMSHIDYDREMALLAVINRDGQDLLIGTARYIDNFDDQSCEFAVVLGDAFQGLGLASYLMRQLFQVAADKGVRVMKGIVLAENKRMIEFCKHLGFSIQRDPDDFSQVIASIKLTPNLLEKCRDAC</sequence>
<dbReference type="AlphaFoldDB" id="A0A847R9W6"/>